<keyword evidence="1" id="KW-0805">Transcription regulation</keyword>
<dbReference type="GO" id="GO:0003700">
    <property type="term" value="F:DNA-binding transcription factor activity"/>
    <property type="evidence" value="ECO:0007669"/>
    <property type="project" value="TreeGrafter"/>
</dbReference>
<keyword evidence="3" id="KW-0804">Transcription</keyword>
<dbReference type="SMART" id="SM00100">
    <property type="entry name" value="cNMP"/>
    <property type="match status" value="1"/>
</dbReference>
<dbReference type="KEGG" id="nsm:JO391_03225"/>
<evidence type="ECO:0000256" key="2">
    <source>
        <dbReference type="ARBA" id="ARBA00023125"/>
    </source>
</evidence>
<dbReference type="EMBL" id="CP069370">
    <property type="protein sequence ID" value="QYZ70547.1"/>
    <property type="molecule type" value="Genomic_DNA"/>
</dbReference>
<dbReference type="Pfam" id="PF00027">
    <property type="entry name" value="cNMP_binding"/>
    <property type="match status" value="1"/>
</dbReference>
<dbReference type="Gene3D" id="2.60.120.10">
    <property type="entry name" value="Jelly Rolls"/>
    <property type="match status" value="1"/>
</dbReference>
<dbReference type="InterPro" id="IPR036388">
    <property type="entry name" value="WH-like_DNA-bd_sf"/>
</dbReference>
<evidence type="ECO:0000259" key="4">
    <source>
        <dbReference type="PROSITE" id="PS50042"/>
    </source>
</evidence>
<dbReference type="SUPFAM" id="SSF51206">
    <property type="entry name" value="cAMP-binding domain-like"/>
    <property type="match status" value="1"/>
</dbReference>
<dbReference type="InterPro" id="IPR018490">
    <property type="entry name" value="cNMP-bd_dom_sf"/>
</dbReference>
<name>A0A8G0ZUY0_9RHOB</name>
<dbReference type="GO" id="GO:0003677">
    <property type="term" value="F:DNA binding"/>
    <property type="evidence" value="ECO:0007669"/>
    <property type="project" value="UniProtKB-KW"/>
</dbReference>
<feature type="domain" description="Cyclic nucleotide-binding" evidence="4">
    <location>
        <begin position="14"/>
        <end position="117"/>
    </location>
</feature>
<reference evidence="5" key="1">
    <citation type="submission" date="2021-02" db="EMBL/GenBank/DDBJ databases">
        <title>Rhodobacter shimadae sp. nov., an aerobic anoxygenic phototrophic bacterium isolated from a hot spring.</title>
        <authorList>
            <person name="Muramatsu S."/>
            <person name="Haruta S."/>
            <person name="Hirose S."/>
            <person name="Hanada S."/>
        </authorList>
    </citation>
    <scope>NUCLEOTIDE SEQUENCE</scope>
    <source>
        <strain evidence="5">N10</strain>
    </source>
</reference>
<dbReference type="GO" id="GO:0005829">
    <property type="term" value="C:cytosol"/>
    <property type="evidence" value="ECO:0007669"/>
    <property type="project" value="TreeGrafter"/>
</dbReference>
<organism evidence="5 6">
    <name type="scientific">Neotabrizicola shimadae</name>
    <dbReference type="NCBI Taxonomy" id="2807096"/>
    <lineage>
        <taxon>Bacteria</taxon>
        <taxon>Pseudomonadati</taxon>
        <taxon>Pseudomonadota</taxon>
        <taxon>Alphaproteobacteria</taxon>
        <taxon>Rhodobacterales</taxon>
        <taxon>Paracoccaceae</taxon>
        <taxon>Neotabrizicola</taxon>
    </lineage>
</organism>
<dbReference type="AlphaFoldDB" id="A0A8G0ZUY0"/>
<evidence type="ECO:0000313" key="6">
    <source>
        <dbReference type="Proteomes" id="UP000826300"/>
    </source>
</evidence>
<dbReference type="SUPFAM" id="SSF46785">
    <property type="entry name" value="Winged helix' DNA-binding domain"/>
    <property type="match status" value="1"/>
</dbReference>
<dbReference type="PANTHER" id="PTHR24567">
    <property type="entry name" value="CRP FAMILY TRANSCRIPTIONAL REGULATORY PROTEIN"/>
    <property type="match status" value="1"/>
</dbReference>
<dbReference type="InterPro" id="IPR050397">
    <property type="entry name" value="Env_Response_Regulators"/>
</dbReference>
<keyword evidence="6" id="KW-1185">Reference proteome</keyword>
<dbReference type="CDD" id="cd00038">
    <property type="entry name" value="CAP_ED"/>
    <property type="match status" value="1"/>
</dbReference>
<keyword evidence="2" id="KW-0238">DNA-binding</keyword>
<evidence type="ECO:0000256" key="1">
    <source>
        <dbReference type="ARBA" id="ARBA00023015"/>
    </source>
</evidence>
<dbReference type="InterPro" id="IPR014710">
    <property type="entry name" value="RmlC-like_jellyroll"/>
</dbReference>
<evidence type="ECO:0000313" key="5">
    <source>
        <dbReference type="EMBL" id="QYZ70547.1"/>
    </source>
</evidence>
<dbReference type="Gene3D" id="1.10.10.10">
    <property type="entry name" value="Winged helix-like DNA-binding domain superfamily/Winged helix DNA-binding domain"/>
    <property type="match status" value="1"/>
</dbReference>
<dbReference type="Proteomes" id="UP000826300">
    <property type="component" value="Chromosome"/>
</dbReference>
<dbReference type="RefSeq" id="WP_220662765.1">
    <property type="nucleotide sequence ID" value="NZ_CP069370.1"/>
</dbReference>
<protein>
    <submittedName>
        <fullName evidence="5">Crp/Fnr family transcriptional regulator</fullName>
    </submittedName>
</protein>
<accession>A0A8G0ZUY0</accession>
<proteinExistence type="predicted"/>
<dbReference type="InterPro" id="IPR036390">
    <property type="entry name" value="WH_DNA-bd_sf"/>
</dbReference>
<dbReference type="InterPro" id="IPR000595">
    <property type="entry name" value="cNMP-bd_dom"/>
</dbReference>
<gene>
    <name evidence="5" type="ORF">JO391_03225</name>
</gene>
<evidence type="ECO:0000256" key="3">
    <source>
        <dbReference type="ARBA" id="ARBA00023163"/>
    </source>
</evidence>
<dbReference type="PROSITE" id="PS50042">
    <property type="entry name" value="CNMP_BINDING_3"/>
    <property type="match status" value="1"/>
</dbReference>
<dbReference type="InterPro" id="IPR012318">
    <property type="entry name" value="HTH_CRP"/>
</dbReference>
<sequence>MIRPAPVVLATRGWLAEQDEDLRQSILAAARWKTLARGESLYAVGDEPNGLFGLEEGFLDIAIPISEDEEVVIHRAPPGLWIGDSALLAGTTRSLTLTAATPAQVVALPAATLRRLLAERPHHWPAFAALAHRNGTLAIQVLAEALALPPRARFARLLLRIADTDGNVRATQEDLGRLAGMSRAAFRRAFGDLIANGVVQLEYAGLRIVDATALQAEADRR</sequence>
<dbReference type="Pfam" id="PF13545">
    <property type="entry name" value="HTH_Crp_2"/>
    <property type="match status" value="1"/>
</dbReference>
<dbReference type="PANTHER" id="PTHR24567:SF74">
    <property type="entry name" value="HTH-TYPE TRANSCRIPTIONAL REGULATOR ARCR"/>
    <property type="match status" value="1"/>
</dbReference>